<dbReference type="NCBIfam" id="NF008351">
    <property type="entry name" value="PRK11138.1"/>
    <property type="match status" value="1"/>
</dbReference>
<comment type="similarity">
    <text evidence="4">Belongs to the BamB family.</text>
</comment>
<feature type="chain" id="PRO_5014480426" description="Outer membrane protein assembly factor BamB" evidence="5">
    <location>
        <begin position="24"/>
        <end position="393"/>
    </location>
</feature>
<evidence type="ECO:0000256" key="3">
    <source>
        <dbReference type="ARBA" id="ARBA00023237"/>
    </source>
</evidence>
<dbReference type="PROSITE" id="PS51257">
    <property type="entry name" value="PROKAR_LIPOPROTEIN"/>
    <property type="match status" value="1"/>
</dbReference>
<reference evidence="8 10" key="2">
    <citation type="submission" date="2015-05" db="EMBL/GenBank/DDBJ databases">
        <authorList>
            <person name="Goodhead I."/>
        </authorList>
    </citation>
    <scope>NUCLEOTIDE SEQUENCE [LARGE SCALE GENOMIC DNA]</scope>
    <source>
        <strain evidence="8">B4</strain>
        <strain evidence="10">morsitans</strain>
    </source>
</reference>
<protein>
    <recommendedName>
        <fullName evidence="4">Outer membrane protein assembly factor BamB</fullName>
    </recommendedName>
</protein>
<accession>Q2NS43</accession>
<proteinExistence type="inferred from homology"/>
<evidence type="ECO:0000313" key="10">
    <source>
        <dbReference type="Proteomes" id="UP000245838"/>
    </source>
</evidence>
<dbReference type="RefSeq" id="WP_011411581.1">
    <property type="nucleotide sequence ID" value="NC_007712.1"/>
</dbReference>
<evidence type="ECO:0000313" key="7">
    <source>
        <dbReference type="EMBL" id="BAE75032.1"/>
    </source>
</evidence>
<gene>
    <name evidence="4 8" type="primary">bamB</name>
    <name evidence="7" type="ordered locus">SG1757</name>
    <name evidence="8" type="ORF">SGGMMB4_04122</name>
</gene>
<dbReference type="InterPro" id="IPR015943">
    <property type="entry name" value="WD40/YVTN_repeat-like_dom_sf"/>
</dbReference>
<evidence type="ECO:0000256" key="1">
    <source>
        <dbReference type="ARBA" id="ARBA00022729"/>
    </source>
</evidence>
<feature type="signal peptide" evidence="5">
    <location>
        <begin position="1"/>
        <end position="23"/>
    </location>
</feature>
<keyword evidence="4 7" id="KW-0449">Lipoprotein</keyword>
<dbReference type="Gene3D" id="2.130.10.10">
    <property type="entry name" value="YVTN repeat-like/Quinoprotein amine dehydrogenase"/>
    <property type="match status" value="1"/>
</dbReference>
<dbReference type="HAMAP" id="MF_00923">
    <property type="entry name" value="OM_assembly_BamB"/>
    <property type="match status" value="1"/>
</dbReference>
<keyword evidence="4" id="KW-0564">Palmitate</keyword>
<evidence type="ECO:0000256" key="5">
    <source>
        <dbReference type="SAM" id="SignalP"/>
    </source>
</evidence>
<evidence type="ECO:0000313" key="9">
    <source>
        <dbReference type="Proteomes" id="UP000001932"/>
    </source>
</evidence>
<dbReference type="GO" id="GO:0009279">
    <property type="term" value="C:cell outer membrane"/>
    <property type="evidence" value="ECO:0007669"/>
    <property type="project" value="UniProtKB-SubCell"/>
</dbReference>
<evidence type="ECO:0000313" key="8">
    <source>
        <dbReference type="EMBL" id="CRL45939.1"/>
    </source>
</evidence>
<dbReference type="SUPFAM" id="SSF50998">
    <property type="entry name" value="Quinoprotein alcohol dehydrogenase-like"/>
    <property type="match status" value="1"/>
</dbReference>
<keyword evidence="3 4" id="KW-0998">Cell outer membrane</keyword>
<dbReference type="OrthoDB" id="5173551at2"/>
<feature type="domain" description="Pyrrolo-quinoline quinone repeat" evidence="6">
    <location>
        <begin position="78"/>
        <end position="320"/>
    </location>
</feature>
<organism evidence="7 9">
    <name type="scientific">Sodalis glossinidius (strain morsitans)</name>
    <dbReference type="NCBI Taxonomy" id="343509"/>
    <lineage>
        <taxon>Bacteria</taxon>
        <taxon>Pseudomonadati</taxon>
        <taxon>Pseudomonadota</taxon>
        <taxon>Gammaproteobacteria</taxon>
        <taxon>Enterobacterales</taxon>
        <taxon>Bruguierivoracaceae</taxon>
        <taxon>Sodalis</taxon>
    </lineage>
</organism>
<comment type="subunit">
    <text evidence="4">Part of the Bam complex, which is composed of the outer membrane protein BamA, and four lipoproteins BamB, BamC, BamD and BamE.</text>
</comment>
<dbReference type="InterPro" id="IPR017687">
    <property type="entry name" value="BamB"/>
</dbReference>
<dbReference type="eggNOG" id="COG1520">
    <property type="taxonomic scope" value="Bacteria"/>
</dbReference>
<evidence type="ECO:0000256" key="4">
    <source>
        <dbReference type="HAMAP-Rule" id="MF_00923"/>
    </source>
</evidence>
<dbReference type="AlphaFoldDB" id="Q2NS43"/>
<name>Q2NS43_SODGM</name>
<dbReference type="GO" id="GO:0043165">
    <property type="term" value="P:Gram-negative-bacterium-type cell outer membrane assembly"/>
    <property type="evidence" value="ECO:0007669"/>
    <property type="project" value="UniProtKB-UniRule"/>
</dbReference>
<dbReference type="CDD" id="cd10276">
    <property type="entry name" value="BamB_YfgL"/>
    <property type="match status" value="1"/>
</dbReference>
<dbReference type="GO" id="GO:0051205">
    <property type="term" value="P:protein insertion into membrane"/>
    <property type="evidence" value="ECO:0007669"/>
    <property type="project" value="UniProtKB-UniRule"/>
</dbReference>
<dbReference type="EMBL" id="LN854557">
    <property type="protein sequence ID" value="CRL45939.1"/>
    <property type="molecule type" value="Genomic_DNA"/>
</dbReference>
<dbReference type="InterPro" id="IPR002372">
    <property type="entry name" value="PQQ_rpt_dom"/>
</dbReference>
<keyword evidence="9" id="KW-1185">Reference proteome</keyword>
<sequence>MQLRKTMFVGLLSVTLLSGCSWFSGEEDVVTMSPLPKVDNQFQPTTVWSRSVGSGSGEFYSNLHPAWQDDRVFAADRRGVVKALDADSGKEIWSTNLSIHTGFFSRNRPAQLSGGVAAAGSRVYMGSELAKVYALDAQDGSVAWETTVAGEALSTPVLSDGVVLIHTSNGILQALNEADGAVKWTVNFDVPPLTLRGESSPTTAFGAAIVGGDNGRVSAVMINQGQLIWQQRISQPSGATEIARINDVQTTPVVVNGVVYALAYNGNLAALDLSSGQVMWSREIGSVTNLLVDGGRIYLVDQNDRVIAVDTQGGVILWRQSELLHRNLTSPVLYNGYIVTGDSEGYLHWINTDDGRFVAQQKVDSAGLLAAPIVAGDKLIVQAKNGEVYAITR</sequence>
<dbReference type="PANTHER" id="PTHR34512:SF30">
    <property type="entry name" value="OUTER MEMBRANE PROTEIN ASSEMBLY FACTOR BAMB"/>
    <property type="match status" value="1"/>
</dbReference>
<dbReference type="InterPro" id="IPR011047">
    <property type="entry name" value="Quinoprotein_ADH-like_sf"/>
</dbReference>
<dbReference type="InterPro" id="IPR018391">
    <property type="entry name" value="PQQ_b-propeller_rpt"/>
</dbReference>
<comment type="subcellular location">
    <subcellularLocation>
        <location evidence="4">Cell outer membrane</location>
        <topology evidence="4">Lipid-anchor</topology>
    </subcellularLocation>
</comment>
<keyword evidence="2 4" id="KW-0472">Membrane</keyword>
<dbReference type="Proteomes" id="UP000245838">
    <property type="component" value="Chromosome sggmmb4_Chromosome"/>
</dbReference>
<dbReference type="EMBL" id="AP008232">
    <property type="protein sequence ID" value="BAE75032.1"/>
    <property type="molecule type" value="Genomic_DNA"/>
</dbReference>
<dbReference type="Pfam" id="PF13360">
    <property type="entry name" value="PQQ_2"/>
    <property type="match status" value="1"/>
</dbReference>
<dbReference type="Proteomes" id="UP000001932">
    <property type="component" value="Chromosome"/>
</dbReference>
<dbReference type="KEGG" id="sgl:SG1757"/>
<dbReference type="STRING" id="343509.SG1757"/>
<dbReference type="PANTHER" id="PTHR34512">
    <property type="entry name" value="CELL SURFACE PROTEIN"/>
    <property type="match status" value="1"/>
</dbReference>
<keyword evidence="1 4" id="KW-0732">Signal</keyword>
<dbReference type="SMART" id="SM00564">
    <property type="entry name" value="PQQ"/>
    <property type="match status" value="7"/>
</dbReference>
<reference evidence="7 9" key="1">
    <citation type="journal article" date="2006" name="Genome Res.">
        <title>Massive genome erosion and functional adaptations provide insights into the symbiotic lifestyle of Sodalis glossinidius in the tsetse host.</title>
        <authorList>
            <person name="Toh H."/>
            <person name="Weiss B.L."/>
            <person name="Perkin S.A.H."/>
            <person name="Yamashita A."/>
            <person name="Oshima K."/>
            <person name="Hattori M."/>
            <person name="Aksoy S."/>
        </authorList>
    </citation>
    <scope>NUCLEOTIDE SEQUENCE [LARGE SCALE GENOMIC DNA]</scope>
    <source>
        <strain evidence="7">Morsitans</strain>
        <strain evidence="9">morsitans</strain>
    </source>
</reference>
<dbReference type="NCBIfam" id="TIGR03300">
    <property type="entry name" value="assembly_YfgL"/>
    <property type="match status" value="1"/>
</dbReference>
<evidence type="ECO:0000259" key="6">
    <source>
        <dbReference type="Pfam" id="PF13360"/>
    </source>
</evidence>
<evidence type="ECO:0000256" key="2">
    <source>
        <dbReference type="ARBA" id="ARBA00023136"/>
    </source>
</evidence>
<dbReference type="BioCyc" id="SGLO343509:SGP1_RS16030-MONOMER"/>
<dbReference type="HOGENOM" id="CLU_027480_0_1_6"/>
<comment type="function">
    <text evidence="4">Part of the outer membrane protein assembly complex, which is involved in assembly and insertion of beta-barrel proteins into the outer membrane.</text>
</comment>